<dbReference type="SUPFAM" id="SSF46689">
    <property type="entry name" value="Homeodomain-like"/>
    <property type="match status" value="2"/>
</dbReference>
<feature type="domain" description="Myb-like" evidence="3">
    <location>
        <begin position="1"/>
        <end position="47"/>
    </location>
</feature>
<reference evidence="6" key="1">
    <citation type="submission" date="2007-08" db="EMBL/GenBank/DDBJ databases">
        <title>Regulation of iron-inducible transcription by differential and alternate promoter entry of multiple Myb proteins in the protozoan parasite Trichomonas vaginalis.</title>
        <authorList>
            <person name="Tai J.H."/>
            <person name="Ong S.J."/>
            <person name="Hsu H.M."/>
            <person name="Lee M.T."/>
            <person name="Liu H.W."/>
        </authorList>
    </citation>
    <scope>NUCLEOTIDE SEQUENCE</scope>
</reference>
<dbReference type="FunFam" id="1.10.10.60:FF:000010">
    <property type="entry name" value="Transcriptional activator Myb isoform A"/>
    <property type="match status" value="1"/>
</dbReference>
<dbReference type="InterPro" id="IPR017884">
    <property type="entry name" value="SANT_dom"/>
</dbReference>
<dbReference type="AlphaFoldDB" id="A0A8U0WQ61"/>
<evidence type="ECO:0000259" key="3">
    <source>
        <dbReference type="PROSITE" id="PS50090"/>
    </source>
</evidence>
<dbReference type="CDD" id="cd00167">
    <property type="entry name" value="SANT"/>
    <property type="match status" value="3"/>
</dbReference>
<dbReference type="SMART" id="SM00717">
    <property type="entry name" value="SANT"/>
    <property type="match status" value="3"/>
</dbReference>
<dbReference type="Gene3D" id="1.10.10.60">
    <property type="entry name" value="Homeodomain-like"/>
    <property type="match status" value="3"/>
</dbReference>
<dbReference type="PROSITE" id="PS51293">
    <property type="entry name" value="SANT"/>
    <property type="match status" value="1"/>
</dbReference>
<feature type="domain" description="HTH myb-type" evidence="5">
    <location>
        <begin position="104"/>
        <end position="154"/>
    </location>
</feature>
<evidence type="ECO:0000313" key="6">
    <source>
        <dbReference type="EMBL" id="ABU63133.1"/>
    </source>
</evidence>
<dbReference type="PANTHER" id="PTHR45614">
    <property type="entry name" value="MYB PROTEIN-RELATED"/>
    <property type="match status" value="1"/>
</dbReference>
<protein>
    <submittedName>
        <fullName evidence="6">MYB3</fullName>
    </submittedName>
</protein>
<dbReference type="PANTHER" id="PTHR45614:SF25">
    <property type="entry name" value="MYB PROTEIN"/>
    <property type="match status" value="1"/>
</dbReference>
<evidence type="ECO:0000259" key="5">
    <source>
        <dbReference type="PROSITE" id="PS51294"/>
    </source>
</evidence>
<dbReference type="SMR" id="A0A8U0WQ61"/>
<dbReference type="InterPro" id="IPR050560">
    <property type="entry name" value="MYB_TF"/>
</dbReference>
<dbReference type="EMBL" id="EU094478">
    <property type="protein sequence ID" value="ABU63133.1"/>
    <property type="molecule type" value="Genomic_DNA"/>
</dbReference>
<dbReference type="GO" id="GO:0005634">
    <property type="term" value="C:nucleus"/>
    <property type="evidence" value="ECO:0007669"/>
    <property type="project" value="TreeGrafter"/>
</dbReference>
<dbReference type="GO" id="GO:0000981">
    <property type="term" value="F:DNA-binding transcription factor activity, RNA polymerase II-specific"/>
    <property type="evidence" value="ECO:0007669"/>
    <property type="project" value="TreeGrafter"/>
</dbReference>
<feature type="domain" description="Myb-like" evidence="3">
    <location>
        <begin position="100"/>
        <end position="150"/>
    </location>
</feature>
<dbReference type="Pfam" id="PF00249">
    <property type="entry name" value="Myb_DNA-binding"/>
    <property type="match status" value="3"/>
</dbReference>
<sequence length="249" mass="28353">MGKNWTATEDMELMRLVRKYGRQWNVIASHMKDRTASQVLARWEKCLDPIIVKGPFTEAEDDLIREYVKENGPQNWPRITSFLPNRSPKQCRERWFNHLDPAVVKHAWTPEEDETIFRNYLKLGSKWSVIAKLIPGRTDNAIKNRWNSSISKRISTNSNHKEILLPDRSKKRKAADVPKKIITKFDTPTDVPFEPFSESTLLSPSRLNSPAPPIPGFNSTPGAFGGLITPIALDNSPVANLQCVAFAKF</sequence>
<dbReference type="VEuPathDB" id="TrichDB:TVAGG3_0265450"/>
<name>A0A8U0WQ61_TRIVA</name>
<organism evidence="6">
    <name type="scientific">Trichomonas vaginalis</name>
    <dbReference type="NCBI Taxonomy" id="5722"/>
    <lineage>
        <taxon>Eukaryota</taxon>
        <taxon>Metamonada</taxon>
        <taxon>Parabasalia</taxon>
        <taxon>Trichomonadida</taxon>
        <taxon>Trichomonadidae</taxon>
        <taxon>Trichomonas</taxon>
    </lineage>
</organism>
<keyword evidence="1" id="KW-0677">Repeat</keyword>
<dbReference type="InterPro" id="IPR009057">
    <property type="entry name" value="Homeodomain-like_sf"/>
</dbReference>
<dbReference type="GO" id="GO:0000978">
    <property type="term" value="F:RNA polymerase II cis-regulatory region sequence-specific DNA binding"/>
    <property type="evidence" value="ECO:0007669"/>
    <property type="project" value="TreeGrafter"/>
</dbReference>
<evidence type="ECO:0000256" key="1">
    <source>
        <dbReference type="ARBA" id="ARBA00022737"/>
    </source>
</evidence>
<dbReference type="PDBsum" id="3ZQC"/>
<dbReference type="PROSITE" id="PS51294">
    <property type="entry name" value="HTH_MYB"/>
    <property type="match status" value="3"/>
</dbReference>
<dbReference type="InterPro" id="IPR001005">
    <property type="entry name" value="SANT/Myb"/>
</dbReference>
<accession>A0A8U0WQ61</accession>
<keyword evidence="2" id="KW-0238">DNA-binding</keyword>
<dbReference type="PROSITE" id="PS50090">
    <property type="entry name" value="MYB_LIKE"/>
    <property type="match status" value="3"/>
</dbReference>
<evidence type="ECO:0000256" key="2">
    <source>
        <dbReference type="ARBA" id="ARBA00023125"/>
    </source>
</evidence>
<evidence type="ECO:0000259" key="4">
    <source>
        <dbReference type="PROSITE" id="PS51293"/>
    </source>
</evidence>
<dbReference type="OMA" id="YHTNASG"/>
<feature type="domain" description="Myb-like" evidence="3">
    <location>
        <begin position="48"/>
        <end position="99"/>
    </location>
</feature>
<feature type="domain" description="HTH myb-type" evidence="5">
    <location>
        <begin position="1"/>
        <end position="47"/>
    </location>
</feature>
<feature type="domain" description="SANT" evidence="4">
    <location>
        <begin position="1"/>
        <end position="39"/>
    </location>
</feature>
<feature type="domain" description="HTH myb-type" evidence="5">
    <location>
        <begin position="48"/>
        <end position="103"/>
    </location>
</feature>
<dbReference type="InterPro" id="IPR017930">
    <property type="entry name" value="Myb_dom"/>
</dbReference>
<proteinExistence type="predicted"/>